<protein>
    <submittedName>
        <fullName evidence="1">Uncharacterized protein</fullName>
    </submittedName>
</protein>
<dbReference type="RefSeq" id="WP_021251214.1">
    <property type="nucleotide sequence ID" value="NZ_ATJV01000129.1"/>
</dbReference>
<reference evidence="1 2" key="1">
    <citation type="submission" date="2013-06" db="EMBL/GenBank/DDBJ databases">
        <title>Draft genome sequence of Thauera terpenica.</title>
        <authorList>
            <person name="Liu B."/>
            <person name="Frostegard A.H."/>
            <person name="Shapleigh J.P."/>
        </authorList>
    </citation>
    <scope>NUCLEOTIDE SEQUENCE [LARGE SCALE GENOMIC DNA]</scope>
    <source>
        <strain evidence="1 2">58Eu</strain>
    </source>
</reference>
<feature type="non-terminal residue" evidence="1">
    <location>
        <position position="227"/>
    </location>
</feature>
<name>T0ASK5_9RHOO</name>
<gene>
    <name evidence="1" type="ORF">M622_19495</name>
</gene>
<proteinExistence type="predicted"/>
<dbReference type="AlphaFoldDB" id="T0ASK5"/>
<dbReference type="EMBL" id="ATJV01000129">
    <property type="protein sequence ID" value="EPZ13678.1"/>
    <property type="molecule type" value="Genomic_DNA"/>
</dbReference>
<sequence length="227" mass="25233">MHVKITTSGSRRYVQLVESYRDEAGRVKKRTVATLGRAEQVDGSLDAVINGLLKITGREPMGVRPPAPTVSFESARALGNVWALTELWKSLGFSALRRVFRRTRHTTDVEALIRLMVLNRLCDPESKLGVLRWVQTVALPEFGPKAVTHQQLLRSLDALMDHQDEVDAVIAGLLRPLIDQDLSVMFIELTTIRSEGLSQTAGDIRQYGMAKEGLIARQFMLGVVQTA</sequence>
<keyword evidence="2" id="KW-1185">Reference proteome</keyword>
<dbReference type="eggNOG" id="COG5421">
    <property type="taxonomic scope" value="Bacteria"/>
</dbReference>
<dbReference type="OrthoDB" id="8547152at2"/>
<evidence type="ECO:0000313" key="2">
    <source>
        <dbReference type="Proteomes" id="UP000015455"/>
    </source>
</evidence>
<dbReference type="STRING" id="1348657.M622_19495"/>
<dbReference type="InterPro" id="IPR047654">
    <property type="entry name" value="IS1634_transpos"/>
</dbReference>
<dbReference type="NCBIfam" id="NF033559">
    <property type="entry name" value="transpos_IS1634"/>
    <property type="match status" value="1"/>
</dbReference>
<accession>T0ASK5</accession>
<dbReference type="Proteomes" id="UP000015455">
    <property type="component" value="Unassembled WGS sequence"/>
</dbReference>
<organism evidence="1 2">
    <name type="scientific">Thauera terpenica 58Eu</name>
    <dbReference type="NCBI Taxonomy" id="1348657"/>
    <lineage>
        <taxon>Bacteria</taxon>
        <taxon>Pseudomonadati</taxon>
        <taxon>Pseudomonadota</taxon>
        <taxon>Betaproteobacteria</taxon>
        <taxon>Rhodocyclales</taxon>
        <taxon>Zoogloeaceae</taxon>
        <taxon>Thauera</taxon>
    </lineage>
</organism>
<evidence type="ECO:0000313" key="1">
    <source>
        <dbReference type="EMBL" id="EPZ13678.1"/>
    </source>
</evidence>
<comment type="caution">
    <text evidence="1">The sequence shown here is derived from an EMBL/GenBank/DDBJ whole genome shotgun (WGS) entry which is preliminary data.</text>
</comment>